<name>A0A913ZVX2_PATMI</name>
<evidence type="ECO:0000256" key="5">
    <source>
        <dbReference type="RuleBase" id="RU000688"/>
    </source>
</evidence>
<dbReference type="InterPro" id="IPR017452">
    <property type="entry name" value="GPCR_Rhodpsn_7TM"/>
</dbReference>
<reference evidence="8" key="1">
    <citation type="submission" date="2022-11" db="UniProtKB">
        <authorList>
            <consortium name="EnsemblMetazoa"/>
        </authorList>
    </citation>
    <scope>IDENTIFICATION</scope>
</reference>
<dbReference type="EnsemblMetazoa" id="XM_038199507.1">
    <property type="protein sequence ID" value="XP_038055435.1"/>
    <property type="gene ID" value="LOC119727573"/>
</dbReference>
<feature type="transmembrane region" description="Helical" evidence="6">
    <location>
        <begin position="43"/>
        <end position="63"/>
    </location>
</feature>
<evidence type="ECO:0000313" key="8">
    <source>
        <dbReference type="EnsemblMetazoa" id="XP_038055435.1"/>
    </source>
</evidence>
<dbReference type="PROSITE" id="PS00237">
    <property type="entry name" value="G_PROTEIN_RECEP_F1_1"/>
    <property type="match status" value="1"/>
</dbReference>
<dbReference type="PROSITE" id="PS50262">
    <property type="entry name" value="G_PROTEIN_RECEP_F1_2"/>
    <property type="match status" value="1"/>
</dbReference>
<keyword evidence="3 6" id="KW-1133">Transmembrane helix</keyword>
<feature type="transmembrane region" description="Helical" evidence="6">
    <location>
        <begin position="226"/>
        <end position="249"/>
    </location>
</feature>
<dbReference type="SMART" id="SM01381">
    <property type="entry name" value="7TM_GPCR_Srsx"/>
    <property type="match status" value="1"/>
</dbReference>
<keyword evidence="2 5" id="KW-0812">Transmembrane</keyword>
<dbReference type="InterPro" id="IPR000276">
    <property type="entry name" value="GPCR_Rhodpsn"/>
</dbReference>
<evidence type="ECO:0000259" key="7">
    <source>
        <dbReference type="PROSITE" id="PS50262"/>
    </source>
</evidence>
<keyword evidence="5" id="KW-0297">G-protein coupled receptor</keyword>
<dbReference type="OMA" id="FRIAWEL"/>
<dbReference type="Pfam" id="PF00001">
    <property type="entry name" value="7tm_1"/>
    <property type="match status" value="1"/>
</dbReference>
<keyword evidence="4 6" id="KW-0472">Membrane</keyword>
<organism evidence="8 9">
    <name type="scientific">Patiria miniata</name>
    <name type="common">Bat star</name>
    <name type="synonym">Asterina miniata</name>
    <dbReference type="NCBI Taxonomy" id="46514"/>
    <lineage>
        <taxon>Eukaryota</taxon>
        <taxon>Metazoa</taxon>
        <taxon>Echinodermata</taxon>
        <taxon>Eleutherozoa</taxon>
        <taxon>Asterozoa</taxon>
        <taxon>Asteroidea</taxon>
        <taxon>Valvatacea</taxon>
        <taxon>Valvatida</taxon>
        <taxon>Asterinidae</taxon>
        <taxon>Patiria</taxon>
    </lineage>
</organism>
<keyword evidence="9" id="KW-1185">Reference proteome</keyword>
<sequence length="321" mass="36777">MDSALLLRVINTTTGILGILGNGLVCLVIVLERSMHTYTNALILHQATIDFLASIFIIGYEYIPRTSQVGETPAGYLLCYLWNSRYFMFTFFVASTYSLVTVTFERFFAIVYPYRYQRYFDGRKAIAVCIACIWAIVLTFRIYAFFQWSVDDGGKCGSRSVGGVLAVVLFLLQYVIPLSLMTYMYIRIGIEISRSANRIIPTVSESDPQHNNNNARRLLRARRNTLKTLVIVFITFVLCWSLNQVLFFMHNMGWQPLDFTSTIYITSTALLASNASVNPFIYAFKYKTFQQALRRLLYRVTGRQDRLNNVTDDIPITGQID</sequence>
<dbReference type="PANTHER" id="PTHR45698">
    <property type="entry name" value="TRACE AMINE-ASSOCIATED RECEPTOR 19N-RELATED"/>
    <property type="match status" value="1"/>
</dbReference>
<comment type="similarity">
    <text evidence="5">Belongs to the G-protein coupled receptor 1 family.</text>
</comment>
<evidence type="ECO:0000313" key="9">
    <source>
        <dbReference type="Proteomes" id="UP000887568"/>
    </source>
</evidence>
<dbReference type="GO" id="GO:0016020">
    <property type="term" value="C:membrane"/>
    <property type="evidence" value="ECO:0007669"/>
    <property type="project" value="UniProtKB-SubCell"/>
</dbReference>
<proteinExistence type="inferred from homology"/>
<dbReference type="RefSeq" id="XP_038055435.1">
    <property type="nucleotide sequence ID" value="XM_038199507.1"/>
</dbReference>
<dbReference type="Gene3D" id="1.20.1070.10">
    <property type="entry name" value="Rhodopsin 7-helix transmembrane proteins"/>
    <property type="match status" value="1"/>
</dbReference>
<protein>
    <recommendedName>
        <fullName evidence="7">G-protein coupled receptors family 1 profile domain-containing protein</fullName>
    </recommendedName>
</protein>
<evidence type="ECO:0000256" key="1">
    <source>
        <dbReference type="ARBA" id="ARBA00004370"/>
    </source>
</evidence>
<feature type="transmembrane region" description="Helical" evidence="6">
    <location>
        <begin position="261"/>
        <end position="284"/>
    </location>
</feature>
<evidence type="ECO:0000256" key="6">
    <source>
        <dbReference type="SAM" id="Phobius"/>
    </source>
</evidence>
<feature type="transmembrane region" description="Helical" evidence="6">
    <location>
        <begin position="86"/>
        <end position="104"/>
    </location>
</feature>
<evidence type="ECO:0000256" key="4">
    <source>
        <dbReference type="ARBA" id="ARBA00023136"/>
    </source>
</evidence>
<dbReference type="Proteomes" id="UP000887568">
    <property type="component" value="Unplaced"/>
</dbReference>
<dbReference type="GO" id="GO:0004930">
    <property type="term" value="F:G protein-coupled receptor activity"/>
    <property type="evidence" value="ECO:0007669"/>
    <property type="project" value="UniProtKB-KW"/>
</dbReference>
<comment type="subcellular location">
    <subcellularLocation>
        <location evidence="1">Membrane</location>
    </subcellularLocation>
</comment>
<dbReference type="PRINTS" id="PR00237">
    <property type="entry name" value="GPCRRHODOPSN"/>
</dbReference>
<keyword evidence="5" id="KW-0807">Transducer</keyword>
<evidence type="ECO:0000256" key="2">
    <source>
        <dbReference type="ARBA" id="ARBA00022692"/>
    </source>
</evidence>
<dbReference type="PANTHER" id="PTHR45698:SF1">
    <property type="entry name" value="TRACE AMINE-ASSOCIATED RECEPTOR 13C-LIKE"/>
    <property type="match status" value="1"/>
</dbReference>
<feature type="transmembrane region" description="Helical" evidence="6">
    <location>
        <begin position="6"/>
        <end position="31"/>
    </location>
</feature>
<feature type="transmembrane region" description="Helical" evidence="6">
    <location>
        <begin position="125"/>
        <end position="144"/>
    </location>
</feature>
<keyword evidence="5" id="KW-0675">Receptor</keyword>
<feature type="domain" description="G-protein coupled receptors family 1 profile" evidence="7">
    <location>
        <begin position="21"/>
        <end position="282"/>
    </location>
</feature>
<dbReference type="AlphaFoldDB" id="A0A913ZVX2"/>
<dbReference type="GeneID" id="119727573"/>
<feature type="transmembrane region" description="Helical" evidence="6">
    <location>
        <begin position="164"/>
        <end position="186"/>
    </location>
</feature>
<dbReference type="SUPFAM" id="SSF81321">
    <property type="entry name" value="Family A G protein-coupled receptor-like"/>
    <property type="match status" value="1"/>
</dbReference>
<accession>A0A913ZVX2</accession>
<evidence type="ECO:0000256" key="3">
    <source>
        <dbReference type="ARBA" id="ARBA00022989"/>
    </source>
</evidence>
<dbReference type="CDD" id="cd00637">
    <property type="entry name" value="7tm_classA_rhodopsin-like"/>
    <property type="match status" value="1"/>
</dbReference>
<dbReference type="OrthoDB" id="10042731at2759"/>